<dbReference type="EMBL" id="JAUSTR010000008">
    <property type="protein sequence ID" value="MDQ0162980.1"/>
    <property type="molecule type" value="Genomic_DNA"/>
</dbReference>
<feature type="transmembrane region" description="Helical" evidence="14">
    <location>
        <begin position="42"/>
        <end position="64"/>
    </location>
</feature>
<feature type="transmembrane region" description="Helical" evidence="14">
    <location>
        <begin position="232"/>
        <end position="250"/>
    </location>
</feature>
<evidence type="ECO:0000256" key="11">
    <source>
        <dbReference type="ARBA" id="ARBA00023201"/>
    </source>
</evidence>
<dbReference type="CDD" id="cd10322">
    <property type="entry name" value="SLC5sbd"/>
    <property type="match status" value="1"/>
</dbReference>
<keyword evidence="8" id="KW-0915">Sodium</keyword>
<dbReference type="Gene3D" id="1.20.1730.10">
    <property type="entry name" value="Sodium/glucose cotransporter"/>
    <property type="match status" value="1"/>
</dbReference>
<dbReference type="PANTHER" id="PTHR48086:SF3">
    <property type="entry name" value="SODIUM_PROLINE SYMPORTER"/>
    <property type="match status" value="1"/>
</dbReference>
<evidence type="ECO:0000256" key="14">
    <source>
        <dbReference type="SAM" id="Phobius"/>
    </source>
</evidence>
<feature type="transmembrane region" description="Helical" evidence="14">
    <location>
        <begin position="151"/>
        <end position="173"/>
    </location>
</feature>
<dbReference type="InterPro" id="IPR001734">
    <property type="entry name" value="Na/solute_symporter"/>
</dbReference>
<evidence type="ECO:0000313" key="16">
    <source>
        <dbReference type="Proteomes" id="UP001225646"/>
    </source>
</evidence>
<evidence type="ECO:0000256" key="12">
    <source>
        <dbReference type="ARBA" id="ARBA00033708"/>
    </source>
</evidence>
<keyword evidence="6" id="KW-0769">Symport</keyword>
<dbReference type="PROSITE" id="PS50283">
    <property type="entry name" value="NA_SOLUT_SYMP_3"/>
    <property type="match status" value="1"/>
</dbReference>
<keyword evidence="10 14" id="KW-0472">Membrane</keyword>
<keyword evidence="9" id="KW-0406">Ion transport</keyword>
<comment type="catalytic activity">
    <reaction evidence="12">
        <text>L-proline(in) + Na(+)(in) = L-proline(out) + Na(+)(out)</text>
        <dbReference type="Rhea" id="RHEA:28967"/>
        <dbReference type="ChEBI" id="CHEBI:29101"/>
        <dbReference type="ChEBI" id="CHEBI:60039"/>
    </reaction>
</comment>
<evidence type="ECO:0000256" key="8">
    <source>
        <dbReference type="ARBA" id="ARBA00023053"/>
    </source>
</evidence>
<evidence type="ECO:0000256" key="1">
    <source>
        <dbReference type="ARBA" id="ARBA00004651"/>
    </source>
</evidence>
<feature type="transmembrane region" description="Helical" evidence="14">
    <location>
        <begin position="323"/>
        <end position="348"/>
    </location>
</feature>
<evidence type="ECO:0000256" key="7">
    <source>
        <dbReference type="ARBA" id="ARBA00022989"/>
    </source>
</evidence>
<feature type="transmembrane region" description="Helical" evidence="14">
    <location>
        <begin position="180"/>
        <end position="198"/>
    </location>
</feature>
<dbReference type="PANTHER" id="PTHR48086">
    <property type="entry name" value="SODIUM/PROLINE SYMPORTER-RELATED"/>
    <property type="match status" value="1"/>
</dbReference>
<protein>
    <submittedName>
        <fullName evidence="15">SSS family solute:Na+ symporter</fullName>
    </submittedName>
</protein>
<dbReference type="InterPro" id="IPR038377">
    <property type="entry name" value="Na/Glc_symporter_sf"/>
</dbReference>
<dbReference type="RefSeq" id="WP_044893192.1">
    <property type="nucleotide sequence ID" value="NZ_JAUSTR010000008.1"/>
</dbReference>
<feature type="transmembrane region" description="Helical" evidence="14">
    <location>
        <begin position="120"/>
        <end position="145"/>
    </location>
</feature>
<evidence type="ECO:0000256" key="2">
    <source>
        <dbReference type="ARBA" id="ARBA00006434"/>
    </source>
</evidence>
<evidence type="ECO:0000256" key="10">
    <source>
        <dbReference type="ARBA" id="ARBA00023136"/>
    </source>
</evidence>
<feature type="transmembrane region" description="Helical" evidence="14">
    <location>
        <begin position="369"/>
        <end position="391"/>
    </location>
</feature>
<accession>A0ABT9VQ39</accession>
<feature type="transmembrane region" description="Helical" evidence="14">
    <location>
        <begin position="271"/>
        <end position="296"/>
    </location>
</feature>
<organism evidence="15 16">
    <name type="scientific">Aeribacillus alveayuensis</name>
    <dbReference type="NCBI Taxonomy" id="279215"/>
    <lineage>
        <taxon>Bacteria</taxon>
        <taxon>Bacillati</taxon>
        <taxon>Bacillota</taxon>
        <taxon>Bacilli</taxon>
        <taxon>Bacillales</taxon>
        <taxon>Bacillaceae</taxon>
        <taxon>Aeribacillus</taxon>
    </lineage>
</organism>
<keyword evidence="3" id="KW-0813">Transport</keyword>
<evidence type="ECO:0000256" key="4">
    <source>
        <dbReference type="ARBA" id="ARBA00022475"/>
    </source>
</evidence>
<evidence type="ECO:0000256" key="3">
    <source>
        <dbReference type="ARBA" id="ARBA00022448"/>
    </source>
</evidence>
<keyword evidence="11" id="KW-0739">Sodium transport</keyword>
<keyword evidence="4" id="KW-1003">Cell membrane</keyword>
<evidence type="ECO:0000256" key="6">
    <source>
        <dbReference type="ARBA" id="ARBA00022847"/>
    </source>
</evidence>
<dbReference type="Proteomes" id="UP001225646">
    <property type="component" value="Unassembled WGS sequence"/>
</dbReference>
<feature type="transmembrane region" description="Helical" evidence="14">
    <location>
        <begin position="397"/>
        <end position="416"/>
    </location>
</feature>
<evidence type="ECO:0000256" key="5">
    <source>
        <dbReference type="ARBA" id="ARBA00022692"/>
    </source>
</evidence>
<evidence type="ECO:0000256" key="9">
    <source>
        <dbReference type="ARBA" id="ARBA00023065"/>
    </source>
</evidence>
<comment type="caution">
    <text evidence="15">The sequence shown here is derived from an EMBL/GenBank/DDBJ whole genome shotgun (WGS) entry which is preliminary data.</text>
</comment>
<name>A0ABT9VQ39_9BACI</name>
<evidence type="ECO:0000313" key="15">
    <source>
        <dbReference type="EMBL" id="MDQ0162980.1"/>
    </source>
</evidence>
<feature type="transmembrane region" description="Helical" evidence="14">
    <location>
        <begin position="423"/>
        <end position="443"/>
    </location>
</feature>
<feature type="transmembrane region" description="Helical" evidence="14">
    <location>
        <begin position="76"/>
        <end position="99"/>
    </location>
</feature>
<keyword evidence="16" id="KW-1185">Reference proteome</keyword>
<comment type="similarity">
    <text evidence="2 13">Belongs to the sodium:solute symporter (SSF) (TC 2.A.21) family.</text>
</comment>
<sequence>MLDPLLYLTFFLVYSIFILIFGKHGFNKTEDLKEYFLAGRNLSLFPSVASFYSTWFSSASILALPGLVYENGISTFWTTAIAWMLGGVLLFLIISKLYSYDVLTIPEFLAIRYQAPILQIGVGVILVVSYVLYIMLQITGFGIVVSSLLEIPYSLSIFLVYLFILYTTFGGLYSVARTDIFHFILIFLSTIVGASLMIEKAHRIPFIEQLQLLEENGQLPADFFYFFPNTWSFVWVLLSAFFALGLGVAANPQYGIRLISAKSARVAQKMLVISFIFIFITYCAIFILGIGLRALAPDLTFQRHDEIYPYIIHHEMASPLKGFIFISIIAASISTANSQLLILASSFVHDIYGQIKTQPLSNAKSLNMVRATIFLFGSISLLCSLFQPQAIVLMSGHIWGLISSMLFFPVFGGLLLKNVTKKSAVYSSLSGVLTYIIGFLFIPPQVQSIIHPVLPAIVISGLCYWLGRKGHR</sequence>
<feature type="transmembrane region" description="Helical" evidence="14">
    <location>
        <begin position="6"/>
        <end position="22"/>
    </location>
</feature>
<evidence type="ECO:0000256" key="13">
    <source>
        <dbReference type="RuleBase" id="RU362091"/>
    </source>
</evidence>
<keyword evidence="7 14" id="KW-1133">Transmembrane helix</keyword>
<reference evidence="15 16" key="1">
    <citation type="submission" date="2023-07" db="EMBL/GenBank/DDBJ databases">
        <title>Genomic Encyclopedia of Type Strains, Phase IV (KMG-IV): sequencing the most valuable type-strain genomes for metagenomic binning, comparative biology and taxonomic classification.</title>
        <authorList>
            <person name="Goeker M."/>
        </authorList>
    </citation>
    <scope>NUCLEOTIDE SEQUENCE [LARGE SCALE GENOMIC DNA]</scope>
    <source>
        <strain evidence="15 16">DSM 19092</strain>
    </source>
</reference>
<keyword evidence="5 14" id="KW-0812">Transmembrane</keyword>
<dbReference type="InterPro" id="IPR050277">
    <property type="entry name" value="Sodium:Solute_Symporter"/>
</dbReference>
<feature type="transmembrane region" description="Helical" evidence="14">
    <location>
        <begin position="449"/>
        <end position="467"/>
    </location>
</feature>
<gene>
    <name evidence="15" type="ORF">J2S06_002057</name>
</gene>
<dbReference type="Pfam" id="PF00474">
    <property type="entry name" value="SSF"/>
    <property type="match status" value="1"/>
</dbReference>
<comment type="subcellular location">
    <subcellularLocation>
        <location evidence="1">Cell membrane</location>
        <topology evidence="1">Multi-pass membrane protein</topology>
    </subcellularLocation>
</comment>
<proteinExistence type="inferred from homology"/>